<dbReference type="CDD" id="cd01740">
    <property type="entry name" value="GATase1_FGAR_AT"/>
    <property type="match status" value="1"/>
</dbReference>
<reference evidence="9 10" key="1">
    <citation type="submission" date="2018-05" db="EMBL/GenBank/DDBJ databases">
        <title>Genomic Encyclopedia of Type Strains, Phase IV (KMG-IV): sequencing the most valuable type-strain genomes for metagenomic binning, comparative biology and taxonomic classification.</title>
        <authorList>
            <person name="Goeker M."/>
        </authorList>
    </citation>
    <scope>NUCLEOTIDE SEQUENCE [LARGE SCALE GENOMIC DNA]</scope>
    <source>
        <strain evidence="9 10">DSM 24906</strain>
    </source>
</reference>
<dbReference type="GO" id="GO:0005524">
    <property type="term" value="F:ATP binding"/>
    <property type="evidence" value="ECO:0007669"/>
    <property type="project" value="UniProtKB-KW"/>
</dbReference>
<dbReference type="AlphaFoldDB" id="A0AA45C8L5"/>
<keyword evidence="1 8" id="KW-0963">Cytoplasm</keyword>
<evidence type="ECO:0000313" key="9">
    <source>
        <dbReference type="EMBL" id="PWJ96264.1"/>
    </source>
</evidence>
<dbReference type="InterPro" id="IPR029062">
    <property type="entry name" value="Class_I_gatase-like"/>
</dbReference>
<keyword evidence="5 8" id="KW-0378">Hydrolase</keyword>
<dbReference type="PIRSF" id="PIRSF001586">
    <property type="entry name" value="FGAM_synth_I"/>
    <property type="match status" value="1"/>
</dbReference>
<evidence type="ECO:0000256" key="4">
    <source>
        <dbReference type="ARBA" id="ARBA00022755"/>
    </source>
</evidence>
<keyword evidence="6 8" id="KW-0067">ATP-binding</keyword>
<dbReference type="NCBIfam" id="TIGR01737">
    <property type="entry name" value="FGAM_synth_I"/>
    <property type="match status" value="1"/>
</dbReference>
<evidence type="ECO:0000256" key="8">
    <source>
        <dbReference type="HAMAP-Rule" id="MF_00421"/>
    </source>
</evidence>
<keyword evidence="7 8" id="KW-0315">Glutamine amidotransferase</keyword>
<keyword evidence="10" id="KW-1185">Reference proteome</keyword>
<proteinExistence type="inferred from homology"/>
<name>A0AA45C8L5_9BACT</name>
<organism evidence="9 10">
    <name type="scientific">Oceanotoga teriensis</name>
    <dbReference type="NCBI Taxonomy" id="515440"/>
    <lineage>
        <taxon>Bacteria</taxon>
        <taxon>Thermotogati</taxon>
        <taxon>Thermotogota</taxon>
        <taxon>Thermotogae</taxon>
        <taxon>Petrotogales</taxon>
        <taxon>Petrotogaceae</taxon>
        <taxon>Oceanotoga</taxon>
    </lineage>
</organism>
<comment type="caution">
    <text evidence="9">The sequence shown here is derived from an EMBL/GenBank/DDBJ whole genome shotgun (WGS) entry which is preliminary data.</text>
</comment>
<evidence type="ECO:0000256" key="3">
    <source>
        <dbReference type="ARBA" id="ARBA00022741"/>
    </source>
</evidence>
<dbReference type="GO" id="GO:0006189">
    <property type="term" value="P:'de novo' IMP biosynthetic process"/>
    <property type="evidence" value="ECO:0007669"/>
    <property type="project" value="UniProtKB-UniRule"/>
</dbReference>
<dbReference type="PROSITE" id="PS51273">
    <property type="entry name" value="GATASE_TYPE_1"/>
    <property type="match status" value="1"/>
</dbReference>
<dbReference type="HAMAP" id="MF_00421">
    <property type="entry name" value="PurQ"/>
    <property type="match status" value="1"/>
</dbReference>
<comment type="catalytic activity">
    <reaction evidence="8">
        <text>N(2)-formyl-N(1)-(5-phospho-beta-D-ribosyl)glycinamide + L-glutamine + ATP + H2O = 2-formamido-N(1)-(5-O-phospho-beta-D-ribosyl)acetamidine + L-glutamate + ADP + phosphate + H(+)</text>
        <dbReference type="Rhea" id="RHEA:17129"/>
        <dbReference type="ChEBI" id="CHEBI:15377"/>
        <dbReference type="ChEBI" id="CHEBI:15378"/>
        <dbReference type="ChEBI" id="CHEBI:29985"/>
        <dbReference type="ChEBI" id="CHEBI:30616"/>
        <dbReference type="ChEBI" id="CHEBI:43474"/>
        <dbReference type="ChEBI" id="CHEBI:58359"/>
        <dbReference type="ChEBI" id="CHEBI:147286"/>
        <dbReference type="ChEBI" id="CHEBI:147287"/>
        <dbReference type="ChEBI" id="CHEBI:456216"/>
        <dbReference type="EC" id="6.3.5.3"/>
    </reaction>
</comment>
<dbReference type="GO" id="GO:0005737">
    <property type="term" value="C:cytoplasm"/>
    <property type="evidence" value="ECO:0007669"/>
    <property type="project" value="UniProtKB-SubCell"/>
</dbReference>
<feature type="active site" evidence="8">
    <location>
        <position position="196"/>
    </location>
</feature>
<dbReference type="SMART" id="SM01211">
    <property type="entry name" value="GATase_5"/>
    <property type="match status" value="1"/>
</dbReference>
<protein>
    <recommendedName>
        <fullName evidence="8">Phosphoribosylformylglycinamidine synthase subunit PurQ</fullName>
        <shortName evidence="8">FGAM synthase</shortName>
        <ecNumber evidence="8">6.3.5.3</ecNumber>
    </recommendedName>
    <alternativeName>
        <fullName evidence="8">Formylglycinamide ribonucleotide amidotransferase subunit I</fullName>
        <shortName evidence="8">FGAR amidotransferase I</shortName>
        <shortName evidence="8">FGAR-AT I</shortName>
    </alternativeName>
    <alternativeName>
        <fullName evidence="8">Glutaminase PurQ</fullName>
        <ecNumber evidence="8">3.5.1.2</ecNumber>
    </alternativeName>
    <alternativeName>
        <fullName evidence="8">Phosphoribosylformylglycinamidine synthase subunit I</fullName>
    </alternativeName>
</protein>
<dbReference type="PANTHER" id="PTHR47552">
    <property type="entry name" value="PHOSPHORIBOSYLFORMYLGLYCINAMIDINE SYNTHASE SUBUNIT PURQ"/>
    <property type="match status" value="1"/>
</dbReference>
<dbReference type="EMBL" id="QGGI01000002">
    <property type="protein sequence ID" value="PWJ96264.1"/>
    <property type="molecule type" value="Genomic_DNA"/>
</dbReference>
<comment type="pathway">
    <text evidence="8">Purine metabolism; IMP biosynthesis via de novo pathway; 5-amino-1-(5-phospho-D-ribosyl)imidazole from N(2)-formyl-N(1)-(5-phospho-D-ribosyl)glycinamide: step 1/2.</text>
</comment>
<dbReference type="EC" id="6.3.5.3" evidence="8"/>
<comment type="subunit">
    <text evidence="8">Part of the FGAM synthase complex composed of 1 PurL, 1 PurQ and 2 PurS subunits.</text>
</comment>
<dbReference type="PANTHER" id="PTHR47552:SF1">
    <property type="entry name" value="PHOSPHORIBOSYLFORMYLGLYCINAMIDINE SYNTHASE SUBUNIT PURQ"/>
    <property type="match status" value="1"/>
</dbReference>
<keyword evidence="2 8" id="KW-0436">Ligase</keyword>
<sequence length="225" mass="25172">MKKLKAGVIVFPGSNCDKDAYFALEKSGFNAEYIWHDFEKTLDYDFLFIPGGFSYGDYLRAGALAKFSPVMKSVEKYIINERGLVMGICNGFQILSESGLLPGALAKNKHHKFICKNVELDVINKKSPFTSGISKEKIILPIAHMEGNYMDDYENINKLESKNLISFKYTDNPNGSMNNIAGIINEKGNVMGMMPHPERNTVKLLGNGDGAYIFLSIRRHLENGN</sequence>
<dbReference type="GO" id="GO:0004359">
    <property type="term" value="F:glutaminase activity"/>
    <property type="evidence" value="ECO:0007669"/>
    <property type="project" value="UniProtKB-EC"/>
</dbReference>
<gene>
    <name evidence="8" type="primary">purQ</name>
    <name evidence="9" type="ORF">C7380_102182</name>
</gene>
<evidence type="ECO:0000256" key="6">
    <source>
        <dbReference type="ARBA" id="ARBA00022840"/>
    </source>
</evidence>
<comment type="function">
    <text evidence="8">Part of the phosphoribosylformylglycinamidine synthase complex involved in the purines biosynthetic pathway. Catalyzes the ATP-dependent conversion of formylglycinamide ribonucleotide (FGAR) and glutamine to yield formylglycinamidine ribonucleotide (FGAM) and glutamate. The FGAM synthase complex is composed of three subunits. PurQ produces an ammonia molecule by converting glutamine to glutamate. PurL transfers the ammonia molecule to FGAR to form FGAM in an ATP-dependent manner. PurS interacts with PurQ and PurL and is thought to assist in the transfer of the ammonia molecule from PurQ to PurL.</text>
</comment>
<dbReference type="InterPro" id="IPR010075">
    <property type="entry name" value="PRibForGlyAmidine_synth_PurQ"/>
</dbReference>
<keyword evidence="4 8" id="KW-0658">Purine biosynthesis</keyword>
<dbReference type="NCBIfam" id="NF002957">
    <property type="entry name" value="PRK03619.1"/>
    <property type="match status" value="1"/>
</dbReference>
<dbReference type="EC" id="3.5.1.2" evidence="8"/>
<dbReference type="RefSeq" id="WP_109603883.1">
    <property type="nucleotide sequence ID" value="NZ_JAMHJO010000001.1"/>
</dbReference>
<comment type="subcellular location">
    <subcellularLocation>
        <location evidence="8">Cytoplasm</location>
    </subcellularLocation>
</comment>
<evidence type="ECO:0000256" key="2">
    <source>
        <dbReference type="ARBA" id="ARBA00022598"/>
    </source>
</evidence>
<feature type="active site" description="Nucleophile" evidence="8">
    <location>
        <position position="89"/>
    </location>
</feature>
<dbReference type="Pfam" id="PF13507">
    <property type="entry name" value="GATase_5"/>
    <property type="match status" value="1"/>
</dbReference>
<feature type="active site" evidence="8">
    <location>
        <position position="198"/>
    </location>
</feature>
<comment type="catalytic activity">
    <reaction evidence="8">
        <text>L-glutamine + H2O = L-glutamate + NH4(+)</text>
        <dbReference type="Rhea" id="RHEA:15889"/>
        <dbReference type="ChEBI" id="CHEBI:15377"/>
        <dbReference type="ChEBI" id="CHEBI:28938"/>
        <dbReference type="ChEBI" id="CHEBI:29985"/>
        <dbReference type="ChEBI" id="CHEBI:58359"/>
        <dbReference type="EC" id="3.5.1.2"/>
    </reaction>
</comment>
<dbReference type="SUPFAM" id="SSF52317">
    <property type="entry name" value="Class I glutamine amidotransferase-like"/>
    <property type="match status" value="1"/>
</dbReference>
<evidence type="ECO:0000313" key="10">
    <source>
        <dbReference type="Proteomes" id="UP000245921"/>
    </source>
</evidence>
<keyword evidence="3 8" id="KW-0547">Nucleotide-binding</keyword>
<dbReference type="Proteomes" id="UP000245921">
    <property type="component" value="Unassembled WGS sequence"/>
</dbReference>
<dbReference type="Gene3D" id="3.40.50.880">
    <property type="match status" value="1"/>
</dbReference>
<evidence type="ECO:0000256" key="1">
    <source>
        <dbReference type="ARBA" id="ARBA00022490"/>
    </source>
</evidence>
<evidence type="ECO:0000256" key="7">
    <source>
        <dbReference type="ARBA" id="ARBA00022962"/>
    </source>
</evidence>
<evidence type="ECO:0000256" key="5">
    <source>
        <dbReference type="ARBA" id="ARBA00022801"/>
    </source>
</evidence>
<dbReference type="GO" id="GO:0004642">
    <property type="term" value="F:phosphoribosylformylglycinamidine synthase activity"/>
    <property type="evidence" value="ECO:0007669"/>
    <property type="project" value="UniProtKB-UniRule"/>
</dbReference>
<accession>A0AA45C8L5</accession>